<name>A0A484ZH47_9GAMM</name>
<dbReference type="RefSeq" id="WP_134531069.1">
    <property type="nucleotide sequence ID" value="NZ_CAADJA010000002.1"/>
</dbReference>
<organism evidence="1 2">
    <name type="scientific">Budvicia aquatica</name>
    <dbReference type="NCBI Taxonomy" id="82979"/>
    <lineage>
        <taxon>Bacteria</taxon>
        <taxon>Pseudomonadati</taxon>
        <taxon>Pseudomonadota</taxon>
        <taxon>Gammaproteobacteria</taxon>
        <taxon>Enterobacterales</taxon>
        <taxon>Budviciaceae</taxon>
        <taxon>Budvicia</taxon>
    </lineage>
</organism>
<accession>A0A484ZH47</accession>
<evidence type="ECO:0000313" key="2">
    <source>
        <dbReference type="Proteomes" id="UP000373449"/>
    </source>
</evidence>
<sequence>MSSVPVVIKAEDRRVCRVYYNYLYNYLLNNNFNPPAITNFDDIKHCNTVINSMMQHFFPDNAQRLTHIQHMQFDSQAVVNTQY</sequence>
<proteinExistence type="predicted"/>
<evidence type="ECO:0000313" key="1">
    <source>
        <dbReference type="EMBL" id="VFS47328.1"/>
    </source>
</evidence>
<protein>
    <submittedName>
        <fullName evidence="1">Uncharacterized protein</fullName>
    </submittedName>
</protein>
<dbReference type="EMBL" id="CAADJA010000002">
    <property type="protein sequence ID" value="VFS47328.1"/>
    <property type="molecule type" value="Genomic_DNA"/>
</dbReference>
<dbReference type="Proteomes" id="UP000373449">
    <property type="component" value="Unassembled WGS sequence"/>
</dbReference>
<dbReference type="AlphaFoldDB" id="A0A484ZH47"/>
<reference evidence="1 2" key="1">
    <citation type="submission" date="2019-03" db="EMBL/GenBank/DDBJ databases">
        <authorList>
            <consortium name="Pathogen Informatics"/>
        </authorList>
    </citation>
    <scope>NUCLEOTIDE SEQUENCE [LARGE SCALE GENOMIC DNA]</scope>
    <source>
        <strain evidence="1 2">NCTC12282</strain>
    </source>
</reference>
<gene>
    <name evidence="1" type="ORF">NCTC12282_02263</name>
</gene>